<gene>
    <name evidence="1" type="ORF">NM688_g2607</name>
</gene>
<evidence type="ECO:0000313" key="2">
    <source>
        <dbReference type="Proteomes" id="UP001148662"/>
    </source>
</evidence>
<reference evidence="1" key="1">
    <citation type="submission" date="2022-07" db="EMBL/GenBank/DDBJ databases">
        <title>Genome Sequence of Phlebia brevispora.</title>
        <authorList>
            <person name="Buettner E."/>
        </authorList>
    </citation>
    <scope>NUCLEOTIDE SEQUENCE</scope>
    <source>
        <strain evidence="1">MPL23</strain>
    </source>
</reference>
<sequence length="392" mass="44798">MSQAVEDNEELARFREEWKAEVRRNRGAYSRPQDEQVFKLGLESAPSQGKLRSINTQWTQPTAAGSSRSAHIVHLSDREAAIEPATLPPTLVRALEVYSRAKRTSIDGVEQVTRDLEHASVSCNAKPSTPAVSGKLADILVNWPHELSFEPEEEKEPVHIRLLPTELLLKILRYLDTTSLERFAAINRKARVLTLDTSIWRPFVNHIYRPPEIGEDEDIPSLMEKYSGIPRRMYIEHPRVRLDGVYIAVCHYTRPGLGESVWVNVSHLVTYRRYLRFYPSGQVLSLLTNEGENPQHSIPKLQLTSREKSLYIGSWRLEGTTVIITDLLEVLGDSPKYTFQMTLDLRSRPLGRWNRLSLAAYETVSIADGEALPLPLKNERPFWFSKVRSYNS</sequence>
<comment type="caution">
    <text evidence="1">The sequence shown here is derived from an EMBL/GenBank/DDBJ whole genome shotgun (WGS) entry which is preliminary data.</text>
</comment>
<dbReference type="EMBL" id="JANHOG010000337">
    <property type="protein sequence ID" value="KAJ3555380.1"/>
    <property type="molecule type" value="Genomic_DNA"/>
</dbReference>
<accession>A0ACC1T7W7</accession>
<evidence type="ECO:0000313" key="1">
    <source>
        <dbReference type="EMBL" id="KAJ3555380.1"/>
    </source>
</evidence>
<name>A0ACC1T7W7_9APHY</name>
<proteinExistence type="predicted"/>
<organism evidence="1 2">
    <name type="scientific">Phlebia brevispora</name>
    <dbReference type="NCBI Taxonomy" id="194682"/>
    <lineage>
        <taxon>Eukaryota</taxon>
        <taxon>Fungi</taxon>
        <taxon>Dikarya</taxon>
        <taxon>Basidiomycota</taxon>
        <taxon>Agaricomycotina</taxon>
        <taxon>Agaricomycetes</taxon>
        <taxon>Polyporales</taxon>
        <taxon>Meruliaceae</taxon>
        <taxon>Phlebia</taxon>
    </lineage>
</organism>
<protein>
    <submittedName>
        <fullName evidence="1">Uncharacterized protein</fullName>
    </submittedName>
</protein>
<keyword evidence="2" id="KW-1185">Reference proteome</keyword>
<dbReference type="Proteomes" id="UP001148662">
    <property type="component" value="Unassembled WGS sequence"/>
</dbReference>